<feature type="transmembrane region" description="Helical" evidence="12">
    <location>
        <begin position="12"/>
        <end position="34"/>
    </location>
</feature>
<dbReference type="InterPro" id="IPR036019">
    <property type="entry name" value="MscL_channel"/>
</dbReference>
<dbReference type="NCBIfam" id="NF010560">
    <property type="entry name" value="PRK13955.1"/>
    <property type="match status" value="1"/>
</dbReference>
<evidence type="ECO:0000256" key="2">
    <source>
        <dbReference type="ARBA" id="ARBA00007254"/>
    </source>
</evidence>
<keyword evidence="4 12" id="KW-0813">Transport</keyword>
<dbReference type="NCBIfam" id="TIGR00220">
    <property type="entry name" value="mscL"/>
    <property type="match status" value="1"/>
</dbReference>
<dbReference type="GO" id="GO:0008381">
    <property type="term" value="F:mechanosensitive monoatomic ion channel activity"/>
    <property type="evidence" value="ECO:0007669"/>
    <property type="project" value="UniProtKB-UniRule"/>
</dbReference>
<dbReference type="PANTHER" id="PTHR30266:SF2">
    <property type="entry name" value="LARGE-CONDUCTANCE MECHANOSENSITIVE CHANNEL"/>
    <property type="match status" value="1"/>
</dbReference>
<dbReference type="PROSITE" id="PS01327">
    <property type="entry name" value="MSCL"/>
    <property type="match status" value="1"/>
</dbReference>
<dbReference type="GO" id="GO:0005886">
    <property type="term" value="C:plasma membrane"/>
    <property type="evidence" value="ECO:0007669"/>
    <property type="project" value="UniProtKB-SubCell"/>
</dbReference>
<dbReference type="STRING" id="1127699.HMPREF9151_00524"/>
<keyword evidence="6" id="KW-0997">Cell inner membrane</keyword>
<organism evidence="13 14">
    <name type="scientific">Hoylesella saccharolytica F0055</name>
    <dbReference type="NCBI Taxonomy" id="1127699"/>
    <lineage>
        <taxon>Bacteria</taxon>
        <taxon>Pseudomonadati</taxon>
        <taxon>Bacteroidota</taxon>
        <taxon>Bacteroidia</taxon>
        <taxon>Bacteroidales</taxon>
        <taxon>Prevotellaceae</taxon>
        <taxon>Hoylesella</taxon>
    </lineage>
</organism>
<accession>L1NIL1</accession>
<dbReference type="SUPFAM" id="SSF81330">
    <property type="entry name" value="Gated mechanosensitive channel"/>
    <property type="match status" value="1"/>
</dbReference>
<dbReference type="Pfam" id="PF01741">
    <property type="entry name" value="MscL"/>
    <property type="match status" value="1"/>
</dbReference>
<comment type="subcellular location">
    <subcellularLocation>
        <location evidence="1 12">Cell membrane</location>
        <topology evidence="1 12">Multi-pass membrane protein</topology>
    </subcellularLocation>
</comment>
<reference evidence="13 14" key="1">
    <citation type="submission" date="2012-05" db="EMBL/GenBank/DDBJ databases">
        <authorList>
            <person name="Weinstock G."/>
            <person name="Sodergren E."/>
            <person name="Lobos E.A."/>
            <person name="Fulton L."/>
            <person name="Fulton R."/>
            <person name="Courtney L."/>
            <person name="Fronick C."/>
            <person name="O'Laughlin M."/>
            <person name="Godfrey J."/>
            <person name="Wilson R.M."/>
            <person name="Miner T."/>
            <person name="Farmer C."/>
            <person name="Delehaunty K."/>
            <person name="Cordes M."/>
            <person name="Minx P."/>
            <person name="Tomlinson C."/>
            <person name="Chen J."/>
            <person name="Wollam A."/>
            <person name="Pepin K.H."/>
            <person name="Bhonagiri V."/>
            <person name="Zhang X."/>
            <person name="Suruliraj S."/>
            <person name="Warren W."/>
            <person name="Mitreva M."/>
            <person name="Mardis E.R."/>
            <person name="Wilson R.K."/>
        </authorList>
    </citation>
    <scope>NUCLEOTIDE SEQUENCE [LARGE SCALE GENOMIC DNA]</scope>
    <source>
        <strain evidence="13 14">F0055</strain>
    </source>
</reference>
<protein>
    <recommendedName>
        <fullName evidence="12">Large-conductance mechanosensitive channel</fullName>
    </recommendedName>
</protein>
<dbReference type="PRINTS" id="PR01264">
    <property type="entry name" value="MECHCHANNEL"/>
</dbReference>
<dbReference type="InterPro" id="IPR037673">
    <property type="entry name" value="MSC/AndL"/>
</dbReference>
<evidence type="ECO:0000256" key="8">
    <source>
        <dbReference type="ARBA" id="ARBA00022989"/>
    </source>
</evidence>
<name>L1NIL1_9BACT</name>
<comment type="similarity">
    <text evidence="2 12">Belongs to the MscL family.</text>
</comment>
<feature type="transmembrane region" description="Helical" evidence="12">
    <location>
        <begin position="41"/>
        <end position="60"/>
    </location>
</feature>
<dbReference type="HOGENOM" id="CLU_095787_0_0_10"/>
<dbReference type="AlphaFoldDB" id="L1NIL1"/>
<dbReference type="EMBL" id="AMEP01000042">
    <property type="protein sequence ID" value="EKY03105.1"/>
    <property type="molecule type" value="Genomic_DNA"/>
</dbReference>
<evidence type="ECO:0000313" key="14">
    <source>
        <dbReference type="Proteomes" id="UP000010433"/>
    </source>
</evidence>
<feature type="transmembrane region" description="Helical" evidence="12">
    <location>
        <begin position="72"/>
        <end position="90"/>
    </location>
</feature>
<evidence type="ECO:0000256" key="12">
    <source>
        <dbReference type="HAMAP-Rule" id="MF_00115"/>
    </source>
</evidence>
<dbReference type="Proteomes" id="UP000010433">
    <property type="component" value="Unassembled WGS sequence"/>
</dbReference>
<evidence type="ECO:0000256" key="5">
    <source>
        <dbReference type="ARBA" id="ARBA00022475"/>
    </source>
</evidence>
<dbReference type="FunFam" id="1.10.1200.120:FF:000001">
    <property type="entry name" value="Large-conductance mechanosensitive channel"/>
    <property type="match status" value="1"/>
</dbReference>
<dbReference type="PANTHER" id="PTHR30266">
    <property type="entry name" value="MECHANOSENSITIVE CHANNEL MSCL"/>
    <property type="match status" value="1"/>
</dbReference>
<evidence type="ECO:0000256" key="9">
    <source>
        <dbReference type="ARBA" id="ARBA00023065"/>
    </source>
</evidence>
<dbReference type="Gene3D" id="1.10.1200.120">
    <property type="entry name" value="Large-conductance mechanosensitive channel, MscL, domain 1"/>
    <property type="match status" value="1"/>
</dbReference>
<gene>
    <name evidence="12" type="primary">mscL</name>
    <name evidence="13" type="ORF">HMPREF9151_00524</name>
</gene>
<dbReference type="OrthoDB" id="9810350at2"/>
<dbReference type="InterPro" id="IPR019823">
    <property type="entry name" value="Mechanosensitive_channel_CS"/>
</dbReference>
<keyword evidence="5 12" id="KW-1003">Cell membrane</keyword>
<evidence type="ECO:0000313" key="13">
    <source>
        <dbReference type="EMBL" id="EKY03105.1"/>
    </source>
</evidence>
<keyword evidence="7 12" id="KW-0812">Transmembrane</keyword>
<proteinExistence type="inferred from homology"/>
<keyword evidence="14" id="KW-1185">Reference proteome</keyword>
<comment type="function">
    <text evidence="12">Channel that opens in response to stretch forces in the membrane lipid bilayer. May participate in the regulation of osmotic pressure changes within the cell.</text>
</comment>
<dbReference type="PATRIC" id="fig|1127699.3.peg.480"/>
<dbReference type="NCBIfam" id="NF001843">
    <property type="entry name" value="PRK00567.1-4"/>
    <property type="match status" value="1"/>
</dbReference>
<comment type="subunit">
    <text evidence="3 12">Homopentamer.</text>
</comment>
<dbReference type="InterPro" id="IPR001185">
    <property type="entry name" value="MS_channel"/>
</dbReference>
<evidence type="ECO:0000256" key="6">
    <source>
        <dbReference type="ARBA" id="ARBA00022519"/>
    </source>
</evidence>
<evidence type="ECO:0000256" key="1">
    <source>
        <dbReference type="ARBA" id="ARBA00004651"/>
    </source>
</evidence>
<evidence type="ECO:0000256" key="10">
    <source>
        <dbReference type="ARBA" id="ARBA00023136"/>
    </source>
</evidence>
<comment type="caution">
    <text evidence="13">The sequence shown here is derived from an EMBL/GenBank/DDBJ whole genome shotgun (WGS) entry which is preliminary data.</text>
</comment>
<keyword evidence="9 12" id="KW-0406">Ion transport</keyword>
<evidence type="ECO:0000256" key="11">
    <source>
        <dbReference type="ARBA" id="ARBA00023303"/>
    </source>
</evidence>
<evidence type="ECO:0000256" key="4">
    <source>
        <dbReference type="ARBA" id="ARBA00022448"/>
    </source>
</evidence>
<evidence type="ECO:0000256" key="7">
    <source>
        <dbReference type="ARBA" id="ARBA00022692"/>
    </source>
</evidence>
<dbReference type="HAMAP" id="MF_00115">
    <property type="entry name" value="MscL"/>
    <property type="match status" value="1"/>
</dbReference>
<dbReference type="RefSeq" id="WP_009161693.1">
    <property type="nucleotide sequence ID" value="NZ_KB290974.1"/>
</dbReference>
<keyword evidence="8 12" id="KW-1133">Transmembrane helix</keyword>
<evidence type="ECO:0000256" key="3">
    <source>
        <dbReference type="ARBA" id="ARBA00011255"/>
    </source>
</evidence>
<sequence length="128" mass="13916">MSKFLNEFKAFAMRGNVLDMAVGVIIGAAFGKIVSSVVDDLLMPVLGTLIGGLDFTSLAITIGDAKITYGNFVQNVIDFLIIAFCIFLLIKGVNKLASKKDEPEKPAEPKPTNEEKLLAEIRDLLKNK</sequence>
<keyword evidence="11 12" id="KW-0407">Ion channel</keyword>
<keyword evidence="10 12" id="KW-0472">Membrane</keyword>